<sequence length="292" mass="33068">MKQLIYMIICVAVLTACTKEIDFEFRDEAPVVVIEGKVTNEGRTVVISRTRAVTDSVHSHCLPGADVVMTDGVTSTPLTYDAAADCYYSPVAGEVGKTYQMQVDFEGQHYEASATMPAAAPVTSSEFSWVTMMGQRMLCFELWGVDPEPDVRNYFWIRMHRISHHPHLENTRQTAPYSWDLMDDRGCPPGQIFLDWMLVSEKDMDDDKEENWKRILYDGDSVCVTLMTVDPKVYDYLYQLGRGQHHGANPRSNITGGCMGYFAAGSITRSDTIVFNRAAVSEWKKMQKNRQE</sequence>
<gene>
    <name evidence="1" type="ORF">SAMN04487901_11823</name>
</gene>
<dbReference type="Pfam" id="PF14054">
    <property type="entry name" value="DUF4249"/>
    <property type="match status" value="1"/>
</dbReference>
<name>A0A1G8A2F9_9BACT</name>
<dbReference type="PROSITE" id="PS51257">
    <property type="entry name" value="PROKAR_LIPOPROTEIN"/>
    <property type="match status" value="1"/>
</dbReference>
<dbReference type="InterPro" id="IPR025345">
    <property type="entry name" value="DUF4249"/>
</dbReference>
<organism evidence="1 2">
    <name type="scientific">Prevotella communis</name>
    <dbReference type="NCBI Taxonomy" id="2913614"/>
    <lineage>
        <taxon>Bacteria</taxon>
        <taxon>Pseudomonadati</taxon>
        <taxon>Bacteroidota</taxon>
        <taxon>Bacteroidia</taxon>
        <taxon>Bacteroidales</taxon>
        <taxon>Prevotellaceae</taxon>
        <taxon>Prevotella</taxon>
    </lineage>
</organism>
<dbReference type="EMBL" id="FNCQ01000018">
    <property type="protein sequence ID" value="SDH15076.1"/>
    <property type="molecule type" value="Genomic_DNA"/>
</dbReference>
<evidence type="ECO:0000313" key="2">
    <source>
        <dbReference type="Proteomes" id="UP000198779"/>
    </source>
</evidence>
<evidence type="ECO:0008006" key="3">
    <source>
        <dbReference type="Google" id="ProtNLM"/>
    </source>
</evidence>
<reference evidence="2" key="1">
    <citation type="submission" date="2016-10" db="EMBL/GenBank/DDBJ databases">
        <authorList>
            <person name="Varghese N."/>
            <person name="Submissions S."/>
        </authorList>
    </citation>
    <scope>NUCLEOTIDE SEQUENCE [LARGE SCALE GENOMIC DNA]</scope>
    <source>
        <strain evidence="2">BP1-148</strain>
    </source>
</reference>
<dbReference type="AlphaFoldDB" id="A0A1G8A2F9"/>
<keyword evidence="2" id="KW-1185">Reference proteome</keyword>
<dbReference type="Proteomes" id="UP000198779">
    <property type="component" value="Unassembled WGS sequence"/>
</dbReference>
<dbReference type="RefSeq" id="WP_091818865.1">
    <property type="nucleotide sequence ID" value="NZ_FNCQ01000018.1"/>
</dbReference>
<evidence type="ECO:0000313" key="1">
    <source>
        <dbReference type="EMBL" id="SDH15076.1"/>
    </source>
</evidence>
<accession>A0A1G8A2F9</accession>
<proteinExistence type="predicted"/>
<protein>
    <recommendedName>
        <fullName evidence="3">DUF4249 domain-containing protein</fullName>
    </recommendedName>
</protein>
<dbReference type="STRING" id="645274.SAMN04487901_11823"/>